<evidence type="ECO:0000313" key="3">
    <source>
        <dbReference type="EMBL" id="GGX72894.1"/>
    </source>
</evidence>
<reference evidence="3" key="1">
    <citation type="journal article" date="2014" name="Int. J. Syst. Evol. Microbiol.">
        <title>Complete genome sequence of Corynebacterium casei LMG S-19264T (=DSM 44701T), isolated from a smear-ripened cheese.</title>
        <authorList>
            <consortium name="US DOE Joint Genome Institute (JGI-PGF)"/>
            <person name="Walter F."/>
            <person name="Albersmeier A."/>
            <person name="Kalinowski J."/>
            <person name="Ruckert C."/>
        </authorList>
    </citation>
    <scope>NUCLEOTIDE SEQUENCE</scope>
    <source>
        <strain evidence="3">KCTC 22169</strain>
    </source>
</reference>
<feature type="region of interest" description="Disordered" evidence="1">
    <location>
        <begin position="37"/>
        <end position="61"/>
    </location>
</feature>
<reference evidence="3" key="2">
    <citation type="submission" date="2020-09" db="EMBL/GenBank/DDBJ databases">
        <authorList>
            <person name="Sun Q."/>
            <person name="Kim S."/>
        </authorList>
    </citation>
    <scope>NUCLEOTIDE SEQUENCE</scope>
    <source>
        <strain evidence="3">KCTC 22169</strain>
    </source>
</reference>
<dbReference type="AlphaFoldDB" id="A0A918KSM9"/>
<dbReference type="Proteomes" id="UP000626148">
    <property type="component" value="Unassembled WGS sequence"/>
</dbReference>
<feature type="signal peptide" evidence="2">
    <location>
        <begin position="1"/>
        <end position="26"/>
    </location>
</feature>
<gene>
    <name evidence="3" type="ORF">GCM10007392_45310</name>
</gene>
<evidence type="ECO:0000256" key="1">
    <source>
        <dbReference type="SAM" id="MobiDB-lite"/>
    </source>
</evidence>
<protein>
    <submittedName>
        <fullName evidence="3">Uncharacterized protein</fullName>
    </submittedName>
</protein>
<comment type="caution">
    <text evidence="3">The sequence shown here is derived from an EMBL/GenBank/DDBJ whole genome shotgun (WGS) entry which is preliminary data.</text>
</comment>
<evidence type="ECO:0000313" key="4">
    <source>
        <dbReference type="Proteomes" id="UP000626148"/>
    </source>
</evidence>
<organism evidence="3 4">
    <name type="scientific">Saccharospirillum salsuginis</name>
    <dbReference type="NCBI Taxonomy" id="418750"/>
    <lineage>
        <taxon>Bacteria</taxon>
        <taxon>Pseudomonadati</taxon>
        <taxon>Pseudomonadota</taxon>
        <taxon>Gammaproteobacteria</taxon>
        <taxon>Oceanospirillales</taxon>
        <taxon>Saccharospirillaceae</taxon>
        <taxon>Saccharospirillum</taxon>
    </lineage>
</organism>
<keyword evidence="2" id="KW-0732">Signal</keyword>
<sequence>MKITMSTRIVVAVAFSSLLIYASLHAFHVDSEGTAMAQDPVNQHSSSSSSYEEEVPPPIDRAIPQRQNRKVFDVKESLDPIQLEESFGITRVPVKQ</sequence>
<name>A0A918KSM9_9GAMM</name>
<evidence type="ECO:0000256" key="2">
    <source>
        <dbReference type="SAM" id="SignalP"/>
    </source>
</evidence>
<feature type="chain" id="PRO_5037034683" evidence="2">
    <location>
        <begin position="27"/>
        <end position="96"/>
    </location>
</feature>
<dbReference type="EMBL" id="BMXR01000016">
    <property type="protein sequence ID" value="GGX72894.1"/>
    <property type="molecule type" value="Genomic_DNA"/>
</dbReference>
<proteinExistence type="predicted"/>
<accession>A0A918KSM9</accession>
<keyword evidence="4" id="KW-1185">Reference proteome</keyword>
<dbReference type="RefSeq" id="WP_189613112.1">
    <property type="nucleotide sequence ID" value="NZ_BMXR01000016.1"/>
</dbReference>